<dbReference type="AlphaFoldDB" id="A0A482TJF9"/>
<dbReference type="InterPro" id="IPR008620">
    <property type="entry name" value="FixH"/>
</dbReference>
<evidence type="ECO:0000313" key="2">
    <source>
        <dbReference type="EMBL" id="RYJ51513.1"/>
    </source>
</evidence>
<dbReference type="RefSeq" id="WP_113666156.1">
    <property type="nucleotide sequence ID" value="NZ_QNVY02000003.1"/>
</dbReference>
<sequence>MKISWGTGIVIAFGLFITFILYFVFTVQSDSKYDNELVVEEYYKHDAHFGDEMARVQNAADLAQKPTISSVSNGIEIVFPKVFDPKNIKGKVSLYRPSNKKLDFEIPISLSDATTLLIPKKSLAGGRWDINMEWQYDGKSYLTKETIYIN</sequence>
<protein>
    <submittedName>
        <fullName evidence="2">Cytochrome C oxidase Cbb3</fullName>
    </submittedName>
</protein>
<dbReference type="Pfam" id="PF05751">
    <property type="entry name" value="FixH"/>
    <property type="match status" value="1"/>
</dbReference>
<comment type="caution">
    <text evidence="2">The sequence shown here is derived from an EMBL/GenBank/DDBJ whole genome shotgun (WGS) entry which is preliminary data.</text>
</comment>
<organism evidence="2 3">
    <name type="scientific">Flavobacterium petrolei</name>
    <dbReference type="NCBI Taxonomy" id="2259594"/>
    <lineage>
        <taxon>Bacteria</taxon>
        <taxon>Pseudomonadati</taxon>
        <taxon>Bacteroidota</taxon>
        <taxon>Flavobacteriia</taxon>
        <taxon>Flavobacteriales</taxon>
        <taxon>Flavobacteriaceae</taxon>
        <taxon>Flavobacterium</taxon>
    </lineage>
</organism>
<evidence type="ECO:0000256" key="1">
    <source>
        <dbReference type="SAM" id="Phobius"/>
    </source>
</evidence>
<proteinExistence type="predicted"/>
<feature type="transmembrane region" description="Helical" evidence="1">
    <location>
        <begin position="6"/>
        <end position="25"/>
    </location>
</feature>
<dbReference type="EMBL" id="QNVY02000003">
    <property type="protein sequence ID" value="RYJ51513.1"/>
    <property type="molecule type" value="Genomic_DNA"/>
</dbReference>
<accession>A0A482TJF9</accession>
<name>A0A482TJF9_9FLAO</name>
<dbReference type="OrthoDB" id="1493774at2"/>
<reference evidence="2 3" key="1">
    <citation type="submission" date="2019-01" db="EMBL/GenBank/DDBJ databases">
        <title>Flavobacterium sp. nov. isolated from arctic soil.</title>
        <authorList>
            <person name="Kim D.-U."/>
        </authorList>
    </citation>
    <scope>NUCLEOTIDE SEQUENCE [LARGE SCALE GENOMIC DNA]</scope>
    <source>
        <strain evidence="2 3">Kopri-42</strain>
    </source>
</reference>
<dbReference type="Proteomes" id="UP000253235">
    <property type="component" value="Unassembled WGS sequence"/>
</dbReference>
<keyword evidence="3" id="KW-1185">Reference proteome</keyword>
<keyword evidence="1" id="KW-1133">Transmembrane helix</keyword>
<keyword evidence="1" id="KW-0812">Transmembrane</keyword>
<gene>
    <name evidence="2" type="ORF">DR871_009945</name>
</gene>
<evidence type="ECO:0000313" key="3">
    <source>
        <dbReference type="Proteomes" id="UP000253235"/>
    </source>
</evidence>
<keyword evidence="1" id="KW-0472">Membrane</keyword>